<protein>
    <submittedName>
        <fullName evidence="5">Serine hydrolase</fullName>
    </submittedName>
</protein>
<feature type="domain" description="Beta-lactamase-related" evidence="3">
    <location>
        <begin position="10"/>
        <end position="338"/>
    </location>
</feature>
<keyword evidence="5" id="KW-0378">Hydrolase</keyword>
<dbReference type="Pfam" id="PF00144">
    <property type="entry name" value="Beta-lactamase"/>
    <property type="match status" value="1"/>
</dbReference>
<evidence type="ECO:0000256" key="1">
    <source>
        <dbReference type="ARBA" id="ARBA00004370"/>
    </source>
</evidence>
<evidence type="ECO:0000259" key="3">
    <source>
        <dbReference type="Pfam" id="PF00144"/>
    </source>
</evidence>
<dbReference type="GO" id="GO:0016787">
    <property type="term" value="F:hydrolase activity"/>
    <property type="evidence" value="ECO:0007669"/>
    <property type="project" value="UniProtKB-KW"/>
</dbReference>
<dbReference type="Gene3D" id="3.40.710.10">
    <property type="entry name" value="DD-peptidase/beta-lactamase superfamily"/>
    <property type="match status" value="1"/>
</dbReference>
<evidence type="ECO:0000259" key="4">
    <source>
        <dbReference type="Pfam" id="PF11954"/>
    </source>
</evidence>
<accession>A0ABU0VAN2</accession>
<keyword evidence="6" id="KW-1185">Reference proteome</keyword>
<dbReference type="InterPro" id="IPR021860">
    <property type="entry name" value="Peptidase_S12_Pab87-rel_C"/>
</dbReference>
<sequence length="456" mass="52083">MKQNKRKHLQTLFETLGEKHQFNGTVLAAEGGDILYHHSFGYAEMTEKRPLQTNSLFELASLSKPFTALGIILLEEKGILSYEDQVGRWLPGFPYQGVTIRHLLNHTSGLPDYIGWFFANWDQNKIAVNQDIVDMLMNEGLPGYFEPNEGWLYSNTGYVLLAVIIEKASGMSYADFMKTSIFSRIGMNETRVYNRRLLPERIDHYAYGYVYDVHSETYVLPDDLEETNYVVYLDGIQGDGTVNSVTSDLFRFDQALYQDEFISKASKESAFSPVRLNSGETIDYGFGWVLQNSPEKGRIVSHSGGWPGYSTMMIRYIDHRKTLIYLSNKEEDTEYEQAILKAAEHILFGQPYEVPERPADKKKKAIDTAIYSRYVGSYLLQDGTAAQVTAENERLYLEITGQLRLELFPSSETRFFLRALSVEVEFMLGEDAAKSFILYEDGSEEEAVRTNEKGMN</sequence>
<keyword evidence="2" id="KW-0472">Membrane</keyword>
<dbReference type="PANTHER" id="PTHR46825:SF11">
    <property type="entry name" value="PENICILLIN-BINDING PROTEIN 4"/>
    <property type="match status" value="1"/>
</dbReference>
<evidence type="ECO:0000256" key="2">
    <source>
        <dbReference type="ARBA" id="ARBA00023136"/>
    </source>
</evidence>
<organism evidence="5 6">
    <name type="scientific">Bacillus stercoris</name>
    <dbReference type="NCBI Taxonomy" id="2054641"/>
    <lineage>
        <taxon>Bacteria</taxon>
        <taxon>Bacillati</taxon>
        <taxon>Bacillota</taxon>
        <taxon>Bacilli</taxon>
        <taxon>Bacillales</taxon>
        <taxon>Bacillaceae</taxon>
        <taxon>Bacillus</taxon>
    </lineage>
</organism>
<dbReference type="Proteomes" id="UP001177898">
    <property type="component" value="Unassembled WGS sequence"/>
</dbReference>
<evidence type="ECO:0000313" key="6">
    <source>
        <dbReference type="Proteomes" id="UP001177898"/>
    </source>
</evidence>
<dbReference type="InterPro" id="IPR001466">
    <property type="entry name" value="Beta-lactam-related"/>
</dbReference>
<dbReference type="InterPro" id="IPR050491">
    <property type="entry name" value="AmpC-like"/>
</dbReference>
<evidence type="ECO:0000313" key="5">
    <source>
        <dbReference type="EMBL" id="MDQ1853992.1"/>
    </source>
</evidence>
<comment type="caution">
    <text evidence="5">The sequence shown here is derived from an EMBL/GenBank/DDBJ whole genome shotgun (WGS) entry which is preliminary data.</text>
</comment>
<reference evidence="5" key="1">
    <citation type="submission" date="2023-08" db="EMBL/GenBank/DDBJ databases">
        <title>Functional annotation and safety assessment of Bacillus stercoris.</title>
        <authorList>
            <person name="Pandit N.T."/>
            <person name="Ahir S.V."/>
            <person name="Chauhan D.A."/>
            <person name="Bose A."/>
            <person name="Dunlap C."/>
            <person name="Doshi J.A."/>
        </authorList>
    </citation>
    <scope>NUCLEOTIDE SEQUENCE</scope>
    <source>
        <strain evidence="5">ZBMF30</strain>
    </source>
</reference>
<feature type="domain" description="Peptidase S12 Pab87-related C-terminal" evidence="4">
    <location>
        <begin position="361"/>
        <end position="439"/>
    </location>
</feature>
<comment type="subcellular location">
    <subcellularLocation>
        <location evidence="1">Membrane</location>
    </subcellularLocation>
</comment>
<dbReference type="Pfam" id="PF11954">
    <property type="entry name" value="DUF3471"/>
    <property type="match status" value="1"/>
</dbReference>
<gene>
    <name evidence="5" type="ORF">RAQ16_16815</name>
</gene>
<dbReference type="PANTHER" id="PTHR46825">
    <property type="entry name" value="D-ALANYL-D-ALANINE-CARBOXYPEPTIDASE/ENDOPEPTIDASE AMPH"/>
    <property type="match status" value="1"/>
</dbReference>
<proteinExistence type="predicted"/>
<name>A0ABU0VAN2_9BACI</name>
<dbReference type="SUPFAM" id="SSF56601">
    <property type="entry name" value="beta-lactamase/transpeptidase-like"/>
    <property type="match status" value="1"/>
</dbReference>
<dbReference type="InterPro" id="IPR012338">
    <property type="entry name" value="Beta-lactam/transpept-like"/>
</dbReference>
<dbReference type="RefSeq" id="WP_306646811.1">
    <property type="nucleotide sequence ID" value="NZ_JAVCYS010000006.1"/>
</dbReference>
<dbReference type="EMBL" id="JAVCYS010000006">
    <property type="protein sequence ID" value="MDQ1853992.1"/>
    <property type="molecule type" value="Genomic_DNA"/>
</dbReference>